<dbReference type="Proteomes" id="UP001165498">
    <property type="component" value="Unassembled WGS sequence"/>
</dbReference>
<keyword evidence="1" id="KW-0472">Membrane</keyword>
<dbReference type="RefSeq" id="WP_255914090.1">
    <property type="nucleotide sequence ID" value="NZ_JANFQO010000007.1"/>
</dbReference>
<keyword evidence="1" id="KW-1133">Transmembrane helix</keyword>
<accession>A0ABT1QRX8</accession>
<feature type="transmembrane region" description="Helical" evidence="1">
    <location>
        <begin position="29"/>
        <end position="49"/>
    </location>
</feature>
<organism evidence="2 3">
    <name type="scientific">Tahibacter harae</name>
    <dbReference type="NCBI Taxonomy" id="2963937"/>
    <lineage>
        <taxon>Bacteria</taxon>
        <taxon>Pseudomonadati</taxon>
        <taxon>Pseudomonadota</taxon>
        <taxon>Gammaproteobacteria</taxon>
        <taxon>Lysobacterales</taxon>
        <taxon>Rhodanobacteraceae</taxon>
        <taxon>Tahibacter</taxon>
    </lineage>
</organism>
<keyword evidence="1" id="KW-0812">Transmembrane</keyword>
<proteinExistence type="predicted"/>
<reference evidence="2" key="1">
    <citation type="submission" date="2022-07" db="EMBL/GenBank/DDBJ databases">
        <title>Tahibacter sp., a new gammaproteobacterium isolated from the silt sample collected at pig farm.</title>
        <authorList>
            <person name="Chen H."/>
        </authorList>
    </citation>
    <scope>NUCLEOTIDE SEQUENCE</scope>
    <source>
        <strain evidence="2">P2K</strain>
    </source>
</reference>
<keyword evidence="3" id="KW-1185">Reference proteome</keyword>
<dbReference type="EMBL" id="JANFQO010000007">
    <property type="protein sequence ID" value="MCQ4165038.1"/>
    <property type="molecule type" value="Genomic_DNA"/>
</dbReference>
<sequence>MPASGQPIPCVKPQVDPADRSQLQMAGGVLYVFALLWTGMSTLAFWAAFAGGAEPPEAGGIAAMLLFFVCGLGLLLCGALLKRRVRLDDRRRSRLAGSGLRIPARHCRVVTESIVRNRRRRDEYRVVLLFTAPDGRDYEAWSDRRIADPAPQLVLERLRVLLDAEQAPMSMVAEDSLALP</sequence>
<evidence type="ECO:0008006" key="4">
    <source>
        <dbReference type="Google" id="ProtNLM"/>
    </source>
</evidence>
<comment type="caution">
    <text evidence="2">The sequence shown here is derived from an EMBL/GenBank/DDBJ whole genome shotgun (WGS) entry which is preliminary data.</text>
</comment>
<evidence type="ECO:0000313" key="2">
    <source>
        <dbReference type="EMBL" id="MCQ4165038.1"/>
    </source>
</evidence>
<evidence type="ECO:0000313" key="3">
    <source>
        <dbReference type="Proteomes" id="UP001165498"/>
    </source>
</evidence>
<gene>
    <name evidence="2" type="ORF">NM961_09980</name>
</gene>
<name>A0ABT1QRX8_9GAMM</name>
<feature type="transmembrane region" description="Helical" evidence="1">
    <location>
        <begin position="61"/>
        <end position="81"/>
    </location>
</feature>
<protein>
    <recommendedName>
        <fullName evidence="4">Integral membrane protein</fullName>
    </recommendedName>
</protein>
<evidence type="ECO:0000256" key="1">
    <source>
        <dbReference type="SAM" id="Phobius"/>
    </source>
</evidence>